<keyword evidence="16 22" id="KW-0961">Cell wall biogenesis/degradation</keyword>
<feature type="binding site" evidence="25">
    <location>
        <position position="317"/>
    </location>
    <ligand>
        <name>Mg(2+)</name>
        <dbReference type="ChEBI" id="CHEBI:18420"/>
        <label>2</label>
    </ligand>
</feature>
<keyword evidence="29" id="KW-1185">Reference proteome</keyword>
<dbReference type="FunFam" id="3.30.470.20:FF:000008">
    <property type="entry name" value="D-alanine--D-alanine ligase"/>
    <property type="match status" value="1"/>
</dbReference>
<keyword evidence="11 26" id="KW-0067">ATP-binding</keyword>
<evidence type="ECO:0000256" key="3">
    <source>
        <dbReference type="ARBA" id="ARBA00004496"/>
    </source>
</evidence>
<feature type="binding site" evidence="25">
    <location>
        <position position="317"/>
    </location>
    <ligand>
        <name>Mg(2+)</name>
        <dbReference type="ChEBI" id="CHEBI:18420"/>
        <label>1</label>
    </ligand>
</feature>
<reference evidence="28 29" key="1">
    <citation type="submission" date="2017-06" db="EMBL/GenBank/DDBJ databases">
        <title>Draft genome sequence of anaerobic fermentative bacterium Anaeromicrobium sediminis DY2726D isolated from West Pacific Ocean sediments.</title>
        <authorList>
            <person name="Zeng X."/>
        </authorList>
    </citation>
    <scope>NUCLEOTIDE SEQUENCE [LARGE SCALE GENOMIC DNA]</scope>
    <source>
        <strain evidence="28 29">DY2726D</strain>
    </source>
</reference>
<dbReference type="NCBIfam" id="NF002378">
    <property type="entry name" value="PRK01372.1"/>
    <property type="match status" value="1"/>
</dbReference>
<dbReference type="Pfam" id="PF01820">
    <property type="entry name" value="Dala_Dala_lig_N"/>
    <property type="match status" value="1"/>
</dbReference>
<dbReference type="SUPFAM" id="SSF52440">
    <property type="entry name" value="PreATP-grasp domain"/>
    <property type="match status" value="1"/>
</dbReference>
<dbReference type="Gene3D" id="3.30.470.20">
    <property type="entry name" value="ATP-grasp fold, B domain"/>
    <property type="match status" value="1"/>
</dbReference>
<dbReference type="Pfam" id="PF07478">
    <property type="entry name" value="Dala_Dala_lig_C"/>
    <property type="match status" value="1"/>
</dbReference>
<dbReference type="InterPro" id="IPR011127">
    <property type="entry name" value="Dala_Dala_lig_N"/>
</dbReference>
<feature type="binding site" evidence="25">
    <location>
        <position position="319"/>
    </location>
    <ligand>
        <name>Mg(2+)</name>
        <dbReference type="ChEBI" id="CHEBI:18420"/>
        <label>2</label>
    </ligand>
</feature>
<feature type="binding site" evidence="24">
    <location>
        <begin position="192"/>
        <end position="193"/>
    </location>
    <ligand>
        <name>ATP</name>
        <dbReference type="ChEBI" id="CHEBI:30616"/>
    </ligand>
</feature>
<dbReference type="PROSITE" id="PS50975">
    <property type="entry name" value="ATP_GRASP"/>
    <property type="match status" value="1"/>
</dbReference>
<keyword evidence="8 22" id="KW-0436">Ligase</keyword>
<feature type="binding site" evidence="24">
    <location>
        <begin position="222"/>
        <end position="229"/>
    </location>
    <ligand>
        <name>ATP</name>
        <dbReference type="ChEBI" id="CHEBI:30616"/>
    </ligand>
</feature>
<dbReference type="Proteomes" id="UP000216024">
    <property type="component" value="Unassembled WGS sequence"/>
</dbReference>
<dbReference type="GO" id="GO:0008716">
    <property type="term" value="F:D-alanine-D-alanine ligase activity"/>
    <property type="evidence" value="ECO:0007669"/>
    <property type="project" value="UniProtKB-UniRule"/>
</dbReference>
<evidence type="ECO:0000256" key="22">
    <source>
        <dbReference type="HAMAP-Rule" id="MF_00047"/>
    </source>
</evidence>
<dbReference type="NCBIfam" id="NF002526">
    <property type="entry name" value="PRK01966.1-2"/>
    <property type="match status" value="1"/>
</dbReference>
<dbReference type="GO" id="GO:0009252">
    <property type="term" value="P:peptidoglycan biosynthetic process"/>
    <property type="evidence" value="ECO:0007669"/>
    <property type="project" value="UniProtKB-UniRule"/>
</dbReference>
<evidence type="ECO:0000256" key="8">
    <source>
        <dbReference type="ARBA" id="ARBA00022598"/>
    </source>
</evidence>
<feature type="binding site" evidence="24">
    <location>
        <begin position="316"/>
        <end position="317"/>
    </location>
    <ligand>
        <name>ATP</name>
        <dbReference type="ChEBI" id="CHEBI:30616"/>
    </ligand>
</feature>
<dbReference type="GO" id="GO:0005829">
    <property type="term" value="C:cytosol"/>
    <property type="evidence" value="ECO:0007669"/>
    <property type="project" value="TreeGrafter"/>
</dbReference>
<dbReference type="InterPro" id="IPR011761">
    <property type="entry name" value="ATP-grasp"/>
</dbReference>
<dbReference type="GO" id="GO:0046872">
    <property type="term" value="F:metal ion binding"/>
    <property type="evidence" value="ECO:0007669"/>
    <property type="project" value="UniProtKB-KW"/>
</dbReference>
<evidence type="ECO:0000256" key="7">
    <source>
        <dbReference type="ARBA" id="ARBA00022490"/>
    </source>
</evidence>
<dbReference type="Gene3D" id="3.40.50.20">
    <property type="match status" value="1"/>
</dbReference>
<evidence type="ECO:0000256" key="2">
    <source>
        <dbReference type="ARBA" id="ARBA00003921"/>
    </source>
</evidence>
<dbReference type="GO" id="GO:0005524">
    <property type="term" value="F:ATP binding"/>
    <property type="evidence" value="ECO:0007669"/>
    <property type="project" value="UniProtKB-UniRule"/>
</dbReference>
<protein>
    <recommendedName>
        <fullName evidence="19 22">D-alanine--D-alanine ligase</fullName>
        <ecNumber evidence="6 22">6.3.2.4</ecNumber>
    </recommendedName>
    <alternativeName>
        <fullName evidence="21 22">D-Ala-D-Ala ligase</fullName>
    </alternativeName>
    <alternativeName>
        <fullName evidence="20 22">D-alanylalanine synthetase</fullName>
    </alternativeName>
</protein>
<evidence type="ECO:0000313" key="29">
    <source>
        <dbReference type="Proteomes" id="UP000216024"/>
    </source>
</evidence>
<keyword evidence="14 22" id="KW-0573">Peptidoglycan synthesis</keyword>
<evidence type="ECO:0000256" key="16">
    <source>
        <dbReference type="ARBA" id="ARBA00023316"/>
    </source>
</evidence>
<evidence type="ECO:0000256" key="13">
    <source>
        <dbReference type="ARBA" id="ARBA00022960"/>
    </source>
</evidence>
<dbReference type="AlphaFoldDB" id="A0A267M9T0"/>
<evidence type="ECO:0000256" key="4">
    <source>
        <dbReference type="ARBA" id="ARBA00004752"/>
    </source>
</evidence>
<evidence type="ECO:0000259" key="27">
    <source>
        <dbReference type="PROSITE" id="PS50975"/>
    </source>
</evidence>
<keyword evidence="12 25" id="KW-0460">Magnesium</keyword>
<keyword evidence="7 22" id="KW-0963">Cytoplasm</keyword>
<comment type="subcellular location">
    <subcellularLocation>
        <location evidence="3 22">Cytoplasm</location>
    </subcellularLocation>
</comment>
<evidence type="ECO:0000256" key="14">
    <source>
        <dbReference type="ARBA" id="ARBA00022984"/>
    </source>
</evidence>
<comment type="cofactor">
    <cofactor evidence="25">
        <name>Mg(2+)</name>
        <dbReference type="ChEBI" id="CHEBI:18420"/>
    </cofactor>
    <cofactor evidence="25">
        <name>Mn(2+)</name>
        <dbReference type="ChEBI" id="CHEBI:29035"/>
    </cofactor>
    <text evidence="25">Binds 2 magnesium or manganese ions per subunit.</text>
</comment>
<dbReference type="PIRSF" id="PIRSF039102">
    <property type="entry name" value="Ddl/VanB"/>
    <property type="match status" value="1"/>
</dbReference>
<evidence type="ECO:0000256" key="24">
    <source>
        <dbReference type="PIRSR" id="PIRSR039102-2"/>
    </source>
</evidence>
<proteinExistence type="inferred from homology"/>
<dbReference type="SUPFAM" id="SSF56059">
    <property type="entry name" value="Glutathione synthetase ATP-binding domain-like"/>
    <property type="match status" value="1"/>
</dbReference>
<dbReference type="PANTHER" id="PTHR23132:SF25">
    <property type="entry name" value="D-ALANINE--D-ALANINE LIGASE A"/>
    <property type="match status" value="1"/>
</dbReference>
<dbReference type="HAMAP" id="MF_00047">
    <property type="entry name" value="Dala_Dala_lig"/>
    <property type="match status" value="1"/>
</dbReference>
<sequence length="361" mass="40447">MSKIKLGVIFGGESGEHEVSLMSATSVINAIDKEKYEIISIGITKKGKWMIYDGPVDKIESGEWEKIAEERIQENPEKYSFSVIPVGGNNTKNLKELVDVIFPVLHGPFGEDGTIQGLFEMANIPYVGAGVLASSVGMDKIYTKKVLERDGLPVGPYIVLMRSQLENMDDTVVSIEKQLNYPIFIKPANLGSSVGITKAHNKEELIAGLKEAAKFDRKLLLEKHIDGKEIECAVFGNDNPKASVVGHIVPSHEFYDYEAKYFDDGKSKMIIPAPIEDKYSEKIRELAIKAYKGIDASGISRVDFFLNEETGEIYINELNTMPGFTKYSMYPLLWKNTGVEYSDLIDKLIDFAFDRYKEKSR</sequence>
<evidence type="ECO:0000256" key="25">
    <source>
        <dbReference type="PIRSR" id="PIRSR039102-3"/>
    </source>
</evidence>
<comment type="similarity">
    <text evidence="5 22">Belongs to the D-alanine--D-alanine ligase family.</text>
</comment>
<evidence type="ECO:0000256" key="17">
    <source>
        <dbReference type="ARBA" id="ARBA00047614"/>
    </source>
</evidence>
<dbReference type="NCBIfam" id="NF002528">
    <property type="entry name" value="PRK01966.1-4"/>
    <property type="match status" value="1"/>
</dbReference>
<evidence type="ECO:0000256" key="26">
    <source>
        <dbReference type="PROSITE-ProRule" id="PRU00409"/>
    </source>
</evidence>
<evidence type="ECO:0000313" key="28">
    <source>
        <dbReference type="EMBL" id="PAB56316.1"/>
    </source>
</evidence>
<evidence type="ECO:0000256" key="1">
    <source>
        <dbReference type="ARBA" id="ARBA00001936"/>
    </source>
</evidence>
<dbReference type="EC" id="6.3.2.4" evidence="6 22"/>
<keyword evidence="9 25" id="KW-0479">Metal-binding</keyword>
<feature type="active site" evidence="23">
    <location>
        <position position="328"/>
    </location>
</feature>
<dbReference type="InterPro" id="IPR016185">
    <property type="entry name" value="PreATP-grasp_dom_sf"/>
</dbReference>
<dbReference type="NCBIfam" id="TIGR01205">
    <property type="entry name" value="D_ala_D_alaTIGR"/>
    <property type="match status" value="1"/>
</dbReference>
<feature type="binding site" evidence="24">
    <location>
        <position position="140"/>
    </location>
    <ligand>
        <name>ATP</name>
        <dbReference type="ChEBI" id="CHEBI:30616"/>
    </ligand>
</feature>
<evidence type="ECO:0000256" key="20">
    <source>
        <dbReference type="ARBA" id="ARBA00076288"/>
    </source>
</evidence>
<evidence type="ECO:0000256" key="6">
    <source>
        <dbReference type="ARBA" id="ARBA00012216"/>
    </source>
</evidence>
<dbReference type="InterPro" id="IPR005905">
    <property type="entry name" value="D_ala_D_ala"/>
</dbReference>
<evidence type="ECO:0000256" key="11">
    <source>
        <dbReference type="ARBA" id="ARBA00022840"/>
    </source>
</evidence>
<comment type="catalytic activity">
    <reaction evidence="17 22">
        <text>2 D-alanine + ATP = D-alanyl-D-alanine + ADP + phosphate + H(+)</text>
        <dbReference type="Rhea" id="RHEA:11224"/>
        <dbReference type="ChEBI" id="CHEBI:15378"/>
        <dbReference type="ChEBI" id="CHEBI:30616"/>
        <dbReference type="ChEBI" id="CHEBI:43474"/>
        <dbReference type="ChEBI" id="CHEBI:57416"/>
        <dbReference type="ChEBI" id="CHEBI:57822"/>
        <dbReference type="ChEBI" id="CHEBI:456216"/>
        <dbReference type="EC" id="6.3.2.4"/>
    </reaction>
</comment>
<keyword evidence="10 24" id="KW-0547">Nucleotide-binding</keyword>
<feature type="active site" evidence="23">
    <location>
        <position position="16"/>
    </location>
</feature>
<evidence type="ECO:0000256" key="5">
    <source>
        <dbReference type="ARBA" id="ARBA00010871"/>
    </source>
</evidence>
<comment type="pathway">
    <text evidence="4 22">Cell wall biogenesis; peptidoglycan biosynthesis.</text>
</comment>
<gene>
    <name evidence="22" type="primary">ddl</name>
    <name evidence="28" type="ORF">CCE28_21020</name>
</gene>
<evidence type="ECO:0000256" key="10">
    <source>
        <dbReference type="ARBA" id="ARBA00022741"/>
    </source>
</evidence>
<evidence type="ECO:0000256" key="15">
    <source>
        <dbReference type="ARBA" id="ARBA00023211"/>
    </source>
</evidence>
<dbReference type="PROSITE" id="PS00844">
    <property type="entry name" value="DALA_DALA_LIGASE_2"/>
    <property type="match status" value="1"/>
</dbReference>
<dbReference type="EMBL" id="NIBG01000036">
    <property type="protein sequence ID" value="PAB56316.1"/>
    <property type="molecule type" value="Genomic_DNA"/>
</dbReference>
<dbReference type="GO" id="GO:0008360">
    <property type="term" value="P:regulation of cell shape"/>
    <property type="evidence" value="ECO:0007669"/>
    <property type="project" value="UniProtKB-KW"/>
</dbReference>
<dbReference type="OrthoDB" id="9813261at2"/>
<comment type="caution">
    <text evidence="28">The sequence shown here is derived from an EMBL/GenBank/DDBJ whole genome shotgun (WGS) entry which is preliminary data.</text>
</comment>
<keyword evidence="15 25" id="KW-0464">Manganese</keyword>
<evidence type="ECO:0000256" key="12">
    <source>
        <dbReference type="ARBA" id="ARBA00022842"/>
    </source>
</evidence>
<dbReference type="UniPathway" id="UPA00219"/>
<dbReference type="InterPro" id="IPR000291">
    <property type="entry name" value="D-Ala_lig_Van_CS"/>
</dbReference>
<dbReference type="FunFam" id="3.30.1490.20:FF:000007">
    <property type="entry name" value="D-alanine--D-alanine ligase"/>
    <property type="match status" value="1"/>
</dbReference>
<evidence type="ECO:0000256" key="18">
    <source>
        <dbReference type="ARBA" id="ARBA00060592"/>
    </source>
</evidence>
<accession>A0A267M9T0</accession>
<evidence type="ECO:0000256" key="9">
    <source>
        <dbReference type="ARBA" id="ARBA00022723"/>
    </source>
</evidence>
<evidence type="ECO:0000256" key="23">
    <source>
        <dbReference type="PIRSR" id="PIRSR039102-1"/>
    </source>
</evidence>
<feature type="domain" description="ATP-grasp" evidence="27">
    <location>
        <begin position="144"/>
        <end position="350"/>
    </location>
</feature>
<keyword evidence="13 22" id="KW-0133">Cell shape</keyword>
<dbReference type="Gene3D" id="3.30.1490.20">
    <property type="entry name" value="ATP-grasp fold, A domain"/>
    <property type="match status" value="1"/>
</dbReference>
<dbReference type="InterPro" id="IPR013815">
    <property type="entry name" value="ATP_grasp_subdomain_1"/>
</dbReference>
<comment type="function">
    <text evidence="2 22">Cell wall formation.</text>
</comment>
<evidence type="ECO:0000256" key="19">
    <source>
        <dbReference type="ARBA" id="ARBA00068427"/>
    </source>
</evidence>
<feature type="active site" evidence="23">
    <location>
        <position position="192"/>
    </location>
</feature>
<comment type="pathway">
    <text evidence="18">Glycan biosynthesis.</text>
</comment>
<evidence type="ECO:0000256" key="21">
    <source>
        <dbReference type="ARBA" id="ARBA00077154"/>
    </source>
</evidence>
<dbReference type="RefSeq" id="WP_095136106.1">
    <property type="nucleotide sequence ID" value="NZ_NIBG01000036.1"/>
</dbReference>
<feature type="binding site" evidence="24">
    <location>
        <begin position="184"/>
        <end position="186"/>
    </location>
    <ligand>
        <name>ATP</name>
        <dbReference type="ChEBI" id="CHEBI:30616"/>
    </ligand>
</feature>
<dbReference type="PANTHER" id="PTHR23132">
    <property type="entry name" value="D-ALANINE--D-ALANINE LIGASE"/>
    <property type="match status" value="1"/>
</dbReference>
<name>A0A267M9T0_9FIRM</name>
<dbReference type="PROSITE" id="PS00843">
    <property type="entry name" value="DALA_DALA_LIGASE_1"/>
    <property type="match status" value="1"/>
</dbReference>
<dbReference type="GO" id="GO:0071555">
    <property type="term" value="P:cell wall organization"/>
    <property type="evidence" value="ECO:0007669"/>
    <property type="project" value="UniProtKB-KW"/>
</dbReference>
<comment type="cofactor">
    <cofactor evidence="1">
        <name>Mn(2+)</name>
        <dbReference type="ChEBI" id="CHEBI:29035"/>
    </cofactor>
</comment>
<dbReference type="InterPro" id="IPR011095">
    <property type="entry name" value="Dala_Dala_lig_C"/>
</dbReference>
<feature type="binding site" evidence="25">
    <location>
        <position position="303"/>
    </location>
    <ligand>
        <name>Mg(2+)</name>
        <dbReference type="ChEBI" id="CHEBI:18420"/>
        <label>1</label>
    </ligand>
</feature>
<organism evidence="28 29">
    <name type="scientific">Anaeromicrobium sediminis</name>
    <dbReference type="NCBI Taxonomy" id="1478221"/>
    <lineage>
        <taxon>Bacteria</taxon>
        <taxon>Bacillati</taxon>
        <taxon>Bacillota</taxon>
        <taxon>Clostridia</taxon>
        <taxon>Peptostreptococcales</taxon>
        <taxon>Thermotaleaceae</taxon>
        <taxon>Anaeromicrobium</taxon>
    </lineage>
</organism>